<reference evidence="1" key="1">
    <citation type="submission" date="2020-05" db="EMBL/GenBank/DDBJ databases">
        <authorList>
            <person name="Chiriac C."/>
            <person name="Salcher M."/>
            <person name="Ghai R."/>
            <person name="Kavagutti S V."/>
        </authorList>
    </citation>
    <scope>NUCLEOTIDE SEQUENCE</scope>
</reference>
<dbReference type="AlphaFoldDB" id="A0A6J6BZI3"/>
<name>A0A6J6BZI3_9ZZZZ</name>
<gene>
    <name evidence="1" type="ORF">UFOPK1503_00494</name>
</gene>
<sequence length="123" mass="12920">MRNKSAVVIGAIGLLTTSGALMLGIALGANTATVSVVRETPNQLCFKDTATDQFSELHVETKLKACQVVGMTKQAAIDYLEAADITVRIASEDGEGFALTEDYSDSRVNLDVLVGIVVGASAW</sequence>
<protein>
    <submittedName>
        <fullName evidence="1">Unannotated protein</fullName>
    </submittedName>
</protein>
<evidence type="ECO:0000313" key="1">
    <source>
        <dbReference type="EMBL" id="CAB4544346.1"/>
    </source>
</evidence>
<accession>A0A6J6BZI3</accession>
<organism evidence="1">
    <name type="scientific">freshwater metagenome</name>
    <dbReference type="NCBI Taxonomy" id="449393"/>
    <lineage>
        <taxon>unclassified sequences</taxon>
        <taxon>metagenomes</taxon>
        <taxon>ecological metagenomes</taxon>
    </lineage>
</organism>
<dbReference type="EMBL" id="CAEZST010000006">
    <property type="protein sequence ID" value="CAB4544346.1"/>
    <property type="molecule type" value="Genomic_DNA"/>
</dbReference>
<proteinExistence type="predicted"/>